<keyword evidence="2" id="KW-1185">Reference proteome</keyword>
<evidence type="ECO:0000313" key="2">
    <source>
        <dbReference type="Proteomes" id="UP000319103"/>
    </source>
</evidence>
<accession>A0A540VZ36</accession>
<dbReference type="RefSeq" id="WP_141632744.1">
    <property type="nucleotide sequence ID" value="NZ_VIGB01000003.1"/>
</dbReference>
<dbReference type="Proteomes" id="UP000319103">
    <property type="component" value="Unassembled WGS sequence"/>
</dbReference>
<reference evidence="1 2" key="1">
    <citation type="submission" date="2019-06" db="EMBL/GenBank/DDBJ databases">
        <title>Description of Kitasatospora acidophila sp. nov. isolated from pine grove soil, and reclassification of Streptomyces novaecaesareae to Kitasatospora novaeceasareae comb. nov.</title>
        <authorList>
            <person name="Kim M.J."/>
        </authorList>
    </citation>
    <scope>NUCLEOTIDE SEQUENCE [LARGE SCALE GENOMIC DNA]</scope>
    <source>
        <strain evidence="1 2">MMS16-CNU292</strain>
    </source>
</reference>
<dbReference type="EMBL" id="VIGB01000003">
    <property type="protein sequence ID" value="TQF02028.1"/>
    <property type="molecule type" value="Genomic_DNA"/>
</dbReference>
<dbReference type="AlphaFoldDB" id="A0A540VZ36"/>
<protein>
    <submittedName>
        <fullName evidence="1">Uncharacterized protein</fullName>
    </submittedName>
</protein>
<gene>
    <name evidence="1" type="ORF">E6W39_06735</name>
</gene>
<dbReference type="OrthoDB" id="3691787at2"/>
<evidence type="ECO:0000313" key="1">
    <source>
        <dbReference type="EMBL" id="TQF02028.1"/>
    </source>
</evidence>
<proteinExistence type="predicted"/>
<name>A0A540VZ36_9ACTN</name>
<sequence>MPQYLTVGHLLTQLQNLDPNLRIRLAVNPDWPFTHLLASTVVVHDGHAYLAEDGQEDYLPTAVRDELAWT</sequence>
<comment type="caution">
    <text evidence="1">The sequence shown here is derived from an EMBL/GenBank/DDBJ whole genome shotgun (WGS) entry which is preliminary data.</text>
</comment>
<organism evidence="1 2">
    <name type="scientific">Kitasatospora acidiphila</name>
    <dbReference type="NCBI Taxonomy" id="2567942"/>
    <lineage>
        <taxon>Bacteria</taxon>
        <taxon>Bacillati</taxon>
        <taxon>Actinomycetota</taxon>
        <taxon>Actinomycetes</taxon>
        <taxon>Kitasatosporales</taxon>
        <taxon>Streptomycetaceae</taxon>
        <taxon>Kitasatospora</taxon>
    </lineage>
</organism>